<proteinExistence type="predicted"/>
<comment type="caution">
    <text evidence="1">The sequence shown here is derived from an EMBL/GenBank/DDBJ whole genome shotgun (WGS) entry which is preliminary data.</text>
</comment>
<sequence length="120" mass="12777">MAQVAITVNGSETSNAFPAMILGSAAAACGHDVTLFFTPGGSPLMVKGELEKIRDKNIKGMPDIIELYDGLCVLGGKIMVCELCLTAKDLKAENMREEVEIVGATTFLTSLPDTTMIFSF</sequence>
<organism evidence="1">
    <name type="scientific">marine sediment metagenome</name>
    <dbReference type="NCBI Taxonomy" id="412755"/>
    <lineage>
        <taxon>unclassified sequences</taxon>
        <taxon>metagenomes</taxon>
        <taxon>ecological metagenomes</taxon>
    </lineage>
</organism>
<name>X0SFF1_9ZZZZ</name>
<dbReference type="PANTHER" id="PTHR34655">
    <property type="entry name" value="CONSERVED WITHIN P. AEROPHILUM"/>
    <property type="match status" value="1"/>
</dbReference>
<dbReference type="InterPro" id="IPR027396">
    <property type="entry name" value="DsrEFH-like"/>
</dbReference>
<dbReference type="Pfam" id="PF02635">
    <property type="entry name" value="DsrE"/>
    <property type="match status" value="1"/>
</dbReference>
<dbReference type="SUPFAM" id="SSF75169">
    <property type="entry name" value="DsrEFH-like"/>
    <property type="match status" value="1"/>
</dbReference>
<dbReference type="EMBL" id="BARS01006852">
    <property type="protein sequence ID" value="GAF74607.1"/>
    <property type="molecule type" value="Genomic_DNA"/>
</dbReference>
<evidence type="ECO:0000313" key="1">
    <source>
        <dbReference type="EMBL" id="GAF74607.1"/>
    </source>
</evidence>
<gene>
    <name evidence="1" type="ORF">S01H1_13276</name>
</gene>
<dbReference type="InterPro" id="IPR003787">
    <property type="entry name" value="Sulphur_relay_DsrE/F-like"/>
</dbReference>
<dbReference type="PANTHER" id="PTHR34655:SF2">
    <property type="entry name" value="PEROXIREDOXIN FAMILY PROTEIN"/>
    <property type="match status" value="1"/>
</dbReference>
<protein>
    <submittedName>
        <fullName evidence="1">Uncharacterized protein</fullName>
    </submittedName>
</protein>
<reference evidence="1" key="1">
    <citation type="journal article" date="2014" name="Front. Microbiol.">
        <title>High frequency of phylogenetically diverse reductive dehalogenase-homologous genes in deep subseafloor sedimentary metagenomes.</title>
        <authorList>
            <person name="Kawai M."/>
            <person name="Futagami T."/>
            <person name="Toyoda A."/>
            <person name="Takaki Y."/>
            <person name="Nishi S."/>
            <person name="Hori S."/>
            <person name="Arai W."/>
            <person name="Tsubouchi T."/>
            <person name="Morono Y."/>
            <person name="Uchiyama I."/>
            <person name="Ito T."/>
            <person name="Fujiyama A."/>
            <person name="Inagaki F."/>
            <person name="Takami H."/>
        </authorList>
    </citation>
    <scope>NUCLEOTIDE SEQUENCE</scope>
    <source>
        <strain evidence="1">Expedition CK06-06</strain>
    </source>
</reference>
<dbReference type="Gene3D" id="3.40.1260.10">
    <property type="entry name" value="DsrEFH-like"/>
    <property type="match status" value="1"/>
</dbReference>
<accession>X0SFF1</accession>
<dbReference type="AlphaFoldDB" id="X0SFF1"/>